<accession>A0A174VG80</accession>
<evidence type="ECO:0000313" key="7">
    <source>
        <dbReference type="Proteomes" id="UP000433382"/>
    </source>
</evidence>
<evidence type="ECO:0000313" key="6">
    <source>
        <dbReference type="Proteomes" id="UP000326091"/>
    </source>
</evidence>
<dbReference type="RefSeq" id="WP_005847531.1">
    <property type="nucleotide sequence ID" value="NZ_CACRTA010000025.1"/>
</dbReference>
<evidence type="ECO:0000313" key="5">
    <source>
        <dbReference type="Proteomes" id="UP000266497"/>
    </source>
</evidence>
<dbReference type="Proteomes" id="UP000326091">
    <property type="component" value="Chromosome"/>
</dbReference>
<reference evidence="4 5" key="1">
    <citation type="submission" date="2018-08" db="EMBL/GenBank/DDBJ databases">
        <title>A genome reference for cultivated species of the human gut microbiota.</title>
        <authorList>
            <person name="Zou Y."/>
            <person name="Xue W."/>
            <person name="Luo G."/>
        </authorList>
    </citation>
    <scope>NUCLEOTIDE SEQUENCE [LARGE SCALE GENOMIC DNA]</scope>
    <source>
        <strain evidence="4 5">AF25-30LB</strain>
    </source>
</reference>
<dbReference type="EMBL" id="JABDSH010000050">
    <property type="protein sequence ID" value="NMW35200.1"/>
    <property type="molecule type" value="Genomic_DNA"/>
</dbReference>
<protein>
    <submittedName>
        <fullName evidence="4">Uncharacterized protein</fullName>
    </submittedName>
</protein>
<organism evidence="4 5">
    <name type="scientific">Phocaeicola vulgatus</name>
    <name type="common">Bacteroides vulgatus</name>
    <dbReference type="NCBI Taxonomy" id="821"/>
    <lineage>
        <taxon>Bacteria</taxon>
        <taxon>Pseudomonadati</taxon>
        <taxon>Bacteroidota</taxon>
        <taxon>Bacteroidia</taxon>
        <taxon>Bacteroidales</taxon>
        <taxon>Bacteroidaceae</taxon>
        <taxon>Phocaeicola</taxon>
    </lineage>
</organism>
<evidence type="ECO:0000313" key="8">
    <source>
        <dbReference type="Proteomes" id="UP000555193"/>
    </source>
</evidence>
<dbReference type="Proteomes" id="UP000555193">
    <property type="component" value="Unassembled WGS sequence"/>
</dbReference>
<dbReference type="AlphaFoldDB" id="A0A174VG80"/>
<reference evidence="3 6" key="3">
    <citation type="submission" date="2019-09" db="EMBL/GenBank/DDBJ databases">
        <title>Commensal-derived Metabolites Govern Vibrio cholerae Pathogenesis in Host.</title>
        <authorList>
            <person name="Yoon S.S."/>
            <person name="Yoon M.Y."/>
        </authorList>
    </citation>
    <scope>NUCLEOTIDE SEQUENCE [LARGE SCALE GENOMIC DNA]</scope>
    <source>
        <strain evidence="3 6">VIC01</strain>
    </source>
</reference>
<sequence length="264" mass="30692">MMNKEKTLFIFEGVKTESKLIEKLEHNFLGKTNSIKCVFDAEIYQLYRAIKEEKEFSIDIVSLLKERTAENAKILENYTRDSFAYIYLFFDYDAHSTLADDNKIKEMLSLFNDETEEGMLYISYPMVEAIRHFKDLESFKSLTVKCKRKNCPYKEECHNKEECLKEPHYKSVAASDSRPQLSNVNSYTKTVWQELITAHLCKANALVNDAFTMPTSLISQEAIFSKQLEKHICHKCPEVAVLSAFPLYVLDYFGCERTITKLNS</sequence>
<dbReference type="EMBL" id="QRUD01000020">
    <property type="protein sequence ID" value="RGR40455.1"/>
    <property type="molecule type" value="Genomic_DNA"/>
</dbReference>
<dbReference type="Proteomes" id="UP000266497">
    <property type="component" value="Unassembled WGS sequence"/>
</dbReference>
<reference evidence="2 8" key="4">
    <citation type="submission" date="2020-04" db="EMBL/GenBank/DDBJ databases">
        <title>A novel gut-associated lysogenic phage, Bacteroides phage BV01, alters the host transcriptome and bile acid metabolism in Bacteroides vulgatus.</title>
        <authorList>
            <person name="Campbell D.E."/>
            <person name="Ly L."/>
            <person name="Ridlon J.M."/>
            <person name="Hsiao A."/>
            <person name="Degnan P.H."/>
        </authorList>
    </citation>
    <scope>NUCLEOTIDE SEQUENCE [LARGE SCALE GENOMIC DNA]</scope>
    <source>
        <strain evidence="2 8">VPI-4506</strain>
    </source>
</reference>
<reference evidence="1 7" key="2">
    <citation type="journal article" date="2019" name="Nat. Med.">
        <title>A library of human gut bacterial isolates paired with longitudinal multiomics data enables mechanistic microbiome research.</title>
        <authorList>
            <person name="Poyet M."/>
            <person name="Groussin M."/>
            <person name="Gibbons S.M."/>
            <person name="Avila-Pacheco J."/>
            <person name="Jiang X."/>
            <person name="Kearney S.M."/>
            <person name="Perrotta A.R."/>
            <person name="Berdy B."/>
            <person name="Zhao S."/>
            <person name="Lieberman T.D."/>
            <person name="Swanson P.K."/>
            <person name="Smith M."/>
            <person name="Roesemann S."/>
            <person name="Alexander J.E."/>
            <person name="Rich S.A."/>
            <person name="Livny J."/>
            <person name="Vlamakis H."/>
            <person name="Clish C."/>
            <person name="Bullock K."/>
            <person name="Deik A."/>
            <person name="Scott J."/>
            <person name="Pierce K.A."/>
            <person name="Xavier R.J."/>
            <person name="Alm E.J."/>
        </authorList>
    </citation>
    <scope>NUCLEOTIDE SEQUENCE [LARGE SCALE GENOMIC DNA]</scope>
    <source>
        <strain evidence="1 7">BIOML-A73</strain>
    </source>
</reference>
<gene>
    <name evidence="4" type="ORF">DWY53_08530</name>
    <name evidence="1" type="ORF">GAY01_15490</name>
    <name evidence="2" type="ORF">HKQ54_03320</name>
    <name evidence="3" type="ORF">VIC01_02361</name>
</gene>
<name>A0A174VG80_PHOVU</name>
<dbReference type="Proteomes" id="UP000433382">
    <property type="component" value="Unassembled WGS sequence"/>
</dbReference>
<dbReference type="EMBL" id="CP043529">
    <property type="protein sequence ID" value="QEW36799.1"/>
    <property type="molecule type" value="Genomic_DNA"/>
</dbReference>
<proteinExistence type="predicted"/>
<evidence type="ECO:0000313" key="1">
    <source>
        <dbReference type="EMBL" id="KAB3567503.1"/>
    </source>
</evidence>
<evidence type="ECO:0000313" key="3">
    <source>
        <dbReference type="EMBL" id="QEW36799.1"/>
    </source>
</evidence>
<evidence type="ECO:0000313" key="2">
    <source>
        <dbReference type="EMBL" id="NMW35200.1"/>
    </source>
</evidence>
<dbReference type="EMBL" id="WCZM01000023">
    <property type="protein sequence ID" value="KAB3567503.1"/>
    <property type="molecule type" value="Genomic_DNA"/>
</dbReference>
<evidence type="ECO:0000313" key="4">
    <source>
        <dbReference type="EMBL" id="RGR40455.1"/>
    </source>
</evidence>